<name>A0ACA9RPX9_9GLOM</name>
<dbReference type="Proteomes" id="UP000789920">
    <property type="component" value="Unassembled WGS sequence"/>
</dbReference>
<keyword evidence="2" id="KW-1185">Reference proteome</keyword>
<sequence>MKTMDNWYKDFLSQEEKELLQICRQNRQQEQLIKELTRENEVIQQLAVAELKANWELFANIQQKKQELRQLKSELKSKLTTEISKNHLKNLLTAQAQLIYLAEANQKTRSPSERLLQQAQENLQNQLNEKKINQLCQLQTEITSLEIKLEQEQAQGKEELQNGFGDATYSAKGFGLCFKNPS</sequence>
<comment type="caution">
    <text evidence="1">The sequence shown here is derived from an EMBL/GenBank/DDBJ whole genome shotgun (WGS) entry which is preliminary data.</text>
</comment>
<dbReference type="EMBL" id="CAJVQC010062427">
    <property type="protein sequence ID" value="CAG8802648.1"/>
    <property type="molecule type" value="Genomic_DNA"/>
</dbReference>
<accession>A0ACA9RPX9</accession>
<evidence type="ECO:0000313" key="2">
    <source>
        <dbReference type="Proteomes" id="UP000789920"/>
    </source>
</evidence>
<organism evidence="1 2">
    <name type="scientific">Racocetra persica</name>
    <dbReference type="NCBI Taxonomy" id="160502"/>
    <lineage>
        <taxon>Eukaryota</taxon>
        <taxon>Fungi</taxon>
        <taxon>Fungi incertae sedis</taxon>
        <taxon>Mucoromycota</taxon>
        <taxon>Glomeromycotina</taxon>
        <taxon>Glomeromycetes</taxon>
        <taxon>Diversisporales</taxon>
        <taxon>Gigasporaceae</taxon>
        <taxon>Racocetra</taxon>
    </lineage>
</organism>
<gene>
    <name evidence="1" type="ORF">RPERSI_LOCUS21365</name>
</gene>
<proteinExistence type="predicted"/>
<feature type="non-terminal residue" evidence="1">
    <location>
        <position position="182"/>
    </location>
</feature>
<protein>
    <submittedName>
        <fullName evidence="1">21119_t:CDS:1</fullName>
    </submittedName>
</protein>
<evidence type="ECO:0000313" key="1">
    <source>
        <dbReference type="EMBL" id="CAG8802648.1"/>
    </source>
</evidence>
<reference evidence="1" key="1">
    <citation type="submission" date="2021-06" db="EMBL/GenBank/DDBJ databases">
        <authorList>
            <person name="Kallberg Y."/>
            <person name="Tangrot J."/>
            <person name="Rosling A."/>
        </authorList>
    </citation>
    <scope>NUCLEOTIDE SEQUENCE</scope>
    <source>
        <strain evidence="1">MA461A</strain>
    </source>
</reference>